<keyword evidence="4 6" id="KW-1005">Bacterial flagellum biogenesis</keyword>
<dbReference type="RefSeq" id="WP_009837419.1">
    <property type="nucleotide sequence ID" value="NZ_AAOH01000002.1"/>
</dbReference>
<dbReference type="CDD" id="cd16098">
    <property type="entry name" value="FliS"/>
    <property type="match status" value="1"/>
</dbReference>
<dbReference type="GO" id="GO:0071973">
    <property type="term" value="P:bacterial-type flagellum-dependent cell motility"/>
    <property type="evidence" value="ECO:0007669"/>
    <property type="project" value="TreeGrafter"/>
</dbReference>
<reference evidence="7 8" key="1">
    <citation type="submission" date="2006-02" db="EMBL/GenBank/DDBJ databases">
        <authorList>
            <person name="Moran M.A."/>
            <person name="Kjelleberg S."/>
            <person name="Egan S."/>
            <person name="Saunders N."/>
            <person name="Thomas T."/>
            <person name="Ferriera S."/>
            <person name="Johnson J."/>
            <person name="Kravitz S."/>
            <person name="Halpern A."/>
            <person name="Remington K."/>
            <person name="Beeson K."/>
            <person name="Tran B."/>
            <person name="Rogers Y.-H."/>
            <person name="Friedman R."/>
            <person name="Venter J.C."/>
        </authorList>
    </citation>
    <scope>NUCLEOTIDE SEQUENCE [LARGE SCALE GENOMIC DNA]</scope>
    <source>
        <strain evidence="7 8">D2</strain>
    </source>
</reference>
<evidence type="ECO:0000256" key="2">
    <source>
        <dbReference type="ARBA" id="ARBA00008787"/>
    </source>
</evidence>
<comment type="similarity">
    <text evidence="2 6">Belongs to the FliS family.</text>
</comment>
<evidence type="ECO:0000256" key="1">
    <source>
        <dbReference type="ARBA" id="ARBA00004514"/>
    </source>
</evidence>
<evidence type="ECO:0000256" key="5">
    <source>
        <dbReference type="ARBA" id="ARBA00023186"/>
    </source>
</evidence>
<dbReference type="GO" id="GO:0005829">
    <property type="term" value="C:cytosol"/>
    <property type="evidence" value="ECO:0007669"/>
    <property type="project" value="UniProtKB-SubCell"/>
</dbReference>
<keyword evidence="8" id="KW-1185">Reference proteome</keyword>
<dbReference type="Proteomes" id="UP000006201">
    <property type="component" value="Unassembled WGS sequence"/>
</dbReference>
<dbReference type="eggNOG" id="COG1516">
    <property type="taxonomic scope" value="Bacteria"/>
</dbReference>
<name>A4C6E1_9GAMM</name>
<keyword evidence="5" id="KW-0143">Chaperone</keyword>
<dbReference type="InterPro" id="IPR036584">
    <property type="entry name" value="FliS_sf"/>
</dbReference>
<comment type="caution">
    <text evidence="7">The sequence shown here is derived from an EMBL/GenBank/DDBJ whole genome shotgun (WGS) entry which is preliminary data.</text>
</comment>
<gene>
    <name evidence="7" type="ORF">PTD2_12034</name>
</gene>
<keyword evidence="7" id="KW-0282">Flagellum</keyword>
<dbReference type="GO" id="GO:0044780">
    <property type="term" value="P:bacterial-type flagellum assembly"/>
    <property type="evidence" value="ECO:0007669"/>
    <property type="project" value="InterPro"/>
</dbReference>
<evidence type="ECO:0000256" key="3">
    <source>
        <dbReference type="ARBA" id="ARBA00022490"/>
    </source>
</evidence>
<dbReference type="EMBL" id="AAOH01000002">
    <property type="protein sequence ID" value="EAR29545.1"/>
    <property type="molecule type" value="Genomic_DNA"/>
</dbReference>
<evidence type="ECO:0000256" key="4">
    <source>
        <dbReference type="ARBA" id="ARBA00022795"/>
    </source>
</evidence>
<dbReference type="STRING" id="87626.PTD2_12034"/>
<keyword evidence="3 6" id="KW-0963">Cytoplasm</keyword>
<keyword evidence="7" id="KW-0966">Cell projection</keyword>
<dbReference type="PANTHER" id="PTHR34773:SF1">
    <property type="entry name" value="FLAGELLAR SECRETION CHAPERONE FLIS"/>
    <property type="match status" value="1"/>
</dbReference>
<dbReference type="PANTHER" id="PTHR34773">
    <property type="entry name" value="FLAGELLAR SECRETION CHAPERONE FLIS"/>
    <property type="match status" value="1"/>
</dbReference>
<dbReference type="InterPro" id="IPR003713">
    <property type="entry name" value="FliS"/>
</dbReference>
<sequence>MSRLSIQKYKDMKINGAANANPYELINIVFTSIIGKLTAAKAYIDRNDYEHKGIMIGESISLFGALQDSLDMEKGGDISNNLYSLYEFSQTHLVQANVNNSKEMIDEILEIVKTIKEGWNSIPLDVRNQYLEQKSAVGA</sequence>
<dbReference type="Gene3D" id="1.20.120.340">
    <property type="entry name" value="Flagellar protein FliS"/>
    <property type="match status" value="1"/>
</dbReference>
<accession>A4C6E1</accession>
<protein>
    <recommendedName>
        <fullName evidence="6">Flagellar secretion chaperone FliS</fullName>
    </recommendedName>
</protein>
<dbReference type="HOGENOM" id="CLU_080373_1_2_6"/>
<evidence type="ECO:0000256" key="6">
    <source>
        <dbReference type="PIRNR" id="PIRNR039090"/>
    </source>
</evidence>
<dbReference type="PIRSF" id="PIRSF039090">
    <property type="entry name" value="Flis"/>
    <property type="match status" value="1"/>
</dbReference>
<dbReference type="SUPFAM" id="SSF101116">
    <property type="entry name" value="Flagellar export chaperone FliS"/>
    <property type="match status" value="1"/>
</dbReference>
<dbReference type="OrthoDB" id="9792010at2"/>
<keyword evidence="7" id="KW-0969">Cilium</keyword>
<evidence type="ECO:0000313" key="7">
    <source>
        <dbReference type="EMBL" id="EAR29545.1"/>
    </source>
</evidence>
<comment type="subcellular location">
    <subcellularLocation>
        <location evidence="1 6">Cytoplasm</location>
        <location evidence="1 6">Cytosol</location>
    </subcellularLocation>
</comment>
<dbReference type="AlphaFoldDB" id="A4C6E1"/>
<proteinExistence type="inferred from homology"/>
<dbReference type="Pfam" id="PF02561">
    <property type="entry name" value="FliS"/>
    <property type="match status" value="1"/>
</dbReference>
<organism evidence="7 8">
    <name type="scientific">Pseudoalteromonas tunicata D2</name>
    <dbReference type="NCBI Taxonomy" id="87626"/>
    <lineage>
        <taxon>Bacteria</taxon>
        <taxon>Pseudomonadati</taxon>
        <taxon>Pseudomonadota</taxon>
        <taxon>Gammaproteobacteria</taxon>
        <taxon>Alteromonadales</taxon>
        <taxon>Pseudoalteromonadaceae</taxon>
        <taxon>Pseudoalteromonas</taxon>
    </lineage>
</organism>
<evidence type="ECO:0000313" key="8">
    <source>
        <dbReference type="Proteomes" id="UP000006201"/>
    </source>
</evidence>
<dbReference type="NCBIfam" id="TIGR00208">
    <property type="entry name" value="fliS"/>
    <property type="match status" value="1"/>
</dbReference>